<dbReference type="Proteomes" id="UP001296873">
    <property type="component" value="Unassembled WGS sequence"/>
</dbReference>
<evidence type="ECO:0000313" key="2">
    <source>
        <dbReference type="EMBL" id="MBK1667807.1"/>
    </source>
</evidence>
<proteinExistence type="predicted"/>
<feature type="signal peptide" evidence="1">
    <location>
        <begin position="1"/>
        <end position="27"/>
    </location>
</feature>
<sequence length="245" mass="27293">MHRTKPPRRHPSRQVAAICAICFTALAAAGCSYSGGIENPLIRKATWFSYLNGDDIRDRCESLPDRFEVRLVYNGKFTEQVRSYEIKSDGAGGARVTARAMPQDAGNLLKFRLSDPLATGRWEQSTVTLSPAEREQLVARLADSGVFRRAPSGIDLKSWGSYWVSIACRDGEVFFNAWKAGSERWDQQQLWQIVRPLDNTGVPFYEPHPARFADSPTITRSSGDRQAADIHFLMTTGDNGLIGLP</sequence>
<protein>
    <recommendedName>
        <fullName evidence="4">Lipoprotein</fullName>
    </recommendedName>
</protein>
<evidence type="ECO:0008006" key="4">
    <source>
        <dbReference type="Google" id="ProtNLM"/>
    </source>
</evidence>
<dbReference type="PROSITE" id="PS51257">
    <property type="entry name" value="PROKAR_LIPOPROTEIN"/>
    <property type="match status" value="1"/>
</dbReference>
<feature type="chain" id="PRO_5046070194" description="Lipoprotein" evidence="1">
    <location>
        <begin position="28"/>
        <end position="245"/>
    </location>
</feature>
<keyword evidence="3" id="KW-1185">Reference proteome</keyword>
<dbReference type="RefSeq" id="WP_200339969.1">
    <property type="nucleotide sequence ID" value="NZ_NRRL01000012.1"/>
</dbReference>
<dbReference type="EMBL" id="NRRL01000012">
    <property type="protein sequence ID" value="MBK1667807.1"/>
    <property type="molecule type" value="Genomic_DNA"/>
</dbReference>
<evidence type="ECO:0000313" key="3">
    <source>
        <dbReference type="Proteomes" id="UP001296873"/>
    </source>
</evidence>
<reference evidence="2 3" key="1">
    <citation type="journal article" date="2020" name="Microorganisms">
        <title>Osmotic Adaptation and Compatible Solute Biosynthesis of Phototrophic Bacteria as Revealed from Genome Analyses.</title>
        <authorList>
            <person name="Imhoff J.F."/>
            <person name="Rahn T."/>
            <person name="Kunzel S."/>
            <person name="Keller A."/>
            <person name="Neulinger S.C."/>
        </authorList>
    </citation>
    <scope>NUCLEOTIDE SEQUENCE [LARGE SCALE GENOMIC DNA]</scope>
    <source>
        <strain evidence="2 3">DSM 9895</strain>
    </source>
</reference>
<evidence type="ECO:0000256" key="1">
    <source>
        <dbReference type="SAM" id="SignalP"/>
    </source>
</evidence>
<accession>A0ABS1DCZ5</accession>
<name>A0ABS1DCZ5_9PROT</name>
<keyword evidence="1" id="KW-0732">Signal</keyword>
<organism evidence="2 3">
    <name type="scientific">Rhodovibrio sodomensis</name>
    <dbReference type="NCBI Taxonomy" id="1088"/>
    <lineage>
        <taxon>Bacteria</taxon>
        <taxon>Pseudomonadati</taxon>
        <taxon>Pseudomonadota</taxon>
        <taxon>Alphaproteobacteria</taxon>
        <taxon>Rhodospirillales</taxon>
        <taxon>Rhodovibrionaceae</taxon>
        <taxon>Rhodovibrio</taxon>
    </lineage>
</organism>
<gene>
    <name evidence="2" type="ORF">CKO28_07135</name>
</gene>
<comment type="caution">
    <text evidence="2">The sequence shown here is derived from an EMBL/GenBank/DDBJ whole genome shotgun (WGS) entry which is preliminary data.</text>
</comment>